<dbReference type="InterPro" id="IPR054343">
    <property type="entry name" value="TY-Chap_M"/>
</dbReference>
<feature type="domain" description="TY-Chap C-terminal" evidence="3">
    <location>
        <begin position="287"/>
        <end position="374"/>
    </location>
</feature>
<evidence type="ECO:0000313" key="5">
    <source>
        <dbReference type="Proteomes" id="UP001432128"/>
    </source>
</evidence>
<sequence length="387" mass="42905">MDDIDFDSAVESAWRAFRIDLADRLARLESGDELQIAQSTRELPDGPHGRLTFTATRRRIRCTIDAADLHTTPECHLDQVHRLEAAGWQWLRGSHGRHVVECGRRGVDALALQAQTALREIWEVLHPDFLEGDRTPTPREFEVAIGVVVRTVDQLRALAVEALTEAAEFEVVVDSDGDIQVPAGSIGSWLRVCDDEPHLEFFACIVDEVPDVAGAAVYLATHAARWPSVGLRLIDTHLYATLRLGCTTFHSANLVAALRTWTEFLINDVPAIEAALSATPPVVRDGSIPAALERVHHLSRYGPPPGPLTVMGLCGDNRRTAMNYIRASLEQVKSLNASAERATAEGDIDEARACRDEARQWRATMKLITQSLRVALRRERSRRDTPD</sequence>
<dbReference type="EMBL" id="CP108021">
    <property type="protein sequence ID" value="WUM19796.1"/>
    <property type="molecule type" value="Genomic_DNA"/>
</dbReference>
<name>A0AAU4K151_9NOCA</name>
<feature type="domain" description="TY-Chap N-terminal" evidence="2">
    <location>
        <begin position="13"/>
        <end position="130"/>
    </location>
</feature>
<keyword evidence="5" id="KW-1185">Reference proteome</keyword>
<evidence type="ECO:0000259" key="1">
    <source>
        <dbReference type="Pfam" id="PF22551"/>
    </source>
</evidence>
<dbReference type="Pfam" id="PF22554">
    <property type="entry name" value="Chap-C"/>
    <property type="match status" value="1"/>
</dbReference>
<dbReference type="Proteomes" id="UP001432128">
    <property type="component" value="Chromosome"/>
</dbReference>
<evidence type="ECO:0000313" key="4">
    <source>
        <dbReference type="EMBL" id="WUM19796.1"/>
    </source>
</evidence>
<dbReference type="AlphaFoldDB" id="A0AAU4K151"/>
<gene>
    <name evidence="4" type="ORF">OG579_19205</name>
</gene>
<protein>
    <submittedName>
        <fullName evidence="4">Uncharacterized protein</fullName>
    </submittedName>
</protein>
<feature type="domain" description="TY-Chap central" evidence="1">
    <location>
        <begin position="153"/>
        <end position="265"/>
    </location>
</feature>
<dbReference type="Pfam" id="PF22551">
    <property type="entry name" value="TY-Chap1"/>
    <property type="match status" value="1"/>
</dbReference>
<evidence type="ECO:0000259" key="3">
    <source>
        <dbReference type="Pfam" id="PF22554"/>
    </source>
</evidence>
<dbReference type="RefSeq" id="WP_328857245.1">
    <property type="nucleotide sequence ID" value="NZ_CP108021.1"/>
</dbReference>
<evidence type="ECO:0000259" key="2">
    <source>
        <dbReference type="Pfam" id="PF22552"/>
    </source>
</evidence>
<accession>A0AAU4K151</accession>
<organism evidence="4 5">
    <name type="scientific">Williamsia herbipolensis</name>
    <dbReference type="NCBI Taxonomy" id="1603258"/>
    <lineage>
        <taxon>Bacteria</taxon>
        <taxon>Bacillati</taxon>
        <taxon>Actinomycetota</taxon>
        <taxon>Actinomycetes</taxon>
        <taxon>Mycobacteriales</taxon>
        <taxon>Nocardiaceae</taxon>
        <taxon>Williamsia</taxon>
    </lineage>
</organism>
<dbReference type="InterPro" id="IPR054342">
    <property type="entry name" value="TY-Chap_C"/>
</dbReference>
<dbReference type="InterPro" id="IPR054344">
    <property type="entry name" value="TY-Chap_N"/>
</dbReference>
<proteinExistence type="predicted"/>
<reference evidence="4 5" key="1">
    <citation type="submission" date="2022-10" db="EMBL/GenBank/DDBJ databases">
        <title>The complete genomes of actinobacterial strains from the NBC collection.</title>
        <authorList>
            <person name="Joergensen T.S."/>
            <person name="Alvarez Arevalo M."/>
            <person name="Sterndorff E.B."/>
            <person name="Faurdal D."/>
            <person name="Vuksanovic O."/>
            <person name="Mourched A.-S."/>
            <person name="Charusanti P."/>
            <person name="Shaw S."/>
            <person name="Blin K."/>
            <person name="Weber T."/>
        </authorList>
    </citation>
    <scope>NUCLEOTIDE SEQUENCE [LARGE SCALE GENOMIC DNA]</scope>
    <source>
        <strain evidence="4 5">NBC_00319</strain>
    </source>
</reference>
<dbReference type="KEGG" id="whr:OG579_19205"/>
<dbReference type="Pfam" id="PF22552">
    <property type="entry name" value="TY-Chap3"/>
    <property type="match status" value="1"/>
</dbReference>